<keyword evidence="6 7" id="KW-0472">Membrane</keyword>
<dbReference type="InterPro" id="IPR017871">
    <property type="entry name" value="ABC_transporter-like_CS"/>
</dbReference>
<keyword evidence="4" id="KW-0067">ATP-binding</keyword>
<dbReference type="InterPro" id="IPR027417">
    <property type="entry name" value="P-loop_NTPase"/>
</dbReference>
<feature type="transmembrane region" description="Helical" evidence="7">
    <location>
        <begin position="171"/>
        <end position="187"/>
    </location>
</feature>
<dbReference type="STRING" id="1131292.BCR24_14720"/>
<dbReference type="SUPFAM" id="SSF52540">
    <property type="entry name" value="P-loop containing nucleoside triphosphate hydrolases"/>
    <property type="match status" value="1"/>
</dbReference>
<dbReference type="InterPro" id="IPR011527">
    <property type="entry name" value="ABC1_TM_dom"/>
</dbReference>
<dbReference type="InterPro" id="IPR003439">
    <property type="entry name" value="ABC_transporter-like_ATP-bd"/>
</dbReference>
<dbReference type="EMBL" id="MIKC01000011">
    <property type="protein sequence ID" value="OEG22872.1"/>
    <property type="molecule type" value="Genomic_DNA"/>
</dbReference>
<sequence length="573" mass="65196">MIKENGLIKTKVSLFKTFNYKGLIKRKLLLFSGLLCLLLSGSQFLFPLLYKSFINEVILEKKIAVLPQLLLLYVVAYVVKSAINMIYFKVSYKNAFALVRGVKELLWKKEISKSLSALNGLDIEDKFINIEADTRPLYTFLSEQIEGYIVQLFTAVAAILLLFLINLKLGFLALIVSVISIVVDGMISKAQGKMNLENRENDRTISNWIKNSVYGWKDIKAFGMQNFQMEKFSKLVQNYASYHRKWTNLWVISNRILPRVKNEFIAKFSLYFFGGLLIIQNEMTVGSLLVFISYFNFFLQSINQLTAINNSLNNDKPYYANISAELNTIQTILKVPQNERILENIDSIEFENISFSYNHKPVLNNCSFVINRGDKVAIIGNSGSGKSTLMKLLAGIVFPDQGRILLSGNAIKEIGESTILKRIGFVFQDANLFSSTIEENLFFGLDKKSRLQHQMDIEKSNLLTFVQESSAGYERNIGDKGMKLSGGQKQRLMIARQVVREIEVLVLDEATNSLDLNNERGILSELDTIWTHISTLIIISHRRSTIEKCNRFLKVVDGKVIELDREEALLGVE</sequence>
<dbReference type="SMART" id="SM00382">
    <property type="entry name" value="AAA"/>
    <property type="match status" value="1"/>
</dbReference>
<keyword evidence="3" id="KW-0547">Nucleotide-binding</keyword>
<organism evidence="10 11">
    <name type="scientific">Enterococcus ureilyticus</name>
    <dbReference type="NCBI Taxonomy" id="1131292"/>
    <lineage>
        <taxon>Bacteria</taxon>
        <taxon>Bacillati</taxon>
        <taxon>Bacillota</taxon>
        <taxon>Bacilli</taxon>
        <taxon>Lactobacillales</taxon>
        <taxon>Enterococcaceae</taxon>
        <taxon>Enterococcus</taxon>
    </lineage>
</organism>
<keyword evidence="2 7" id="KW-0812">Transmembrane</keyword>
<evidence type="ECO:0000256" key="1">
    <source>
        <dbReference type="ARBA" id="ARBA00004651"/>
    </source>
</evidence>
<dbReference type="InterPro" id="IPR039421">
    <property type="entry name" value="Type_1_exporter"/>
</dbReference>
<evidence type="ECO:0000256" key="4">
    <source>
        <dbReference type="ARBA" id="ARBA00022840"/>
    </source>
</evidence>
<comment type="subcellular location">
    <subcellularLocation>
        <location evidence="1">Cell membrane</location>
        <topology evidence="1">Multi-pass membrane protein</topology>
    </subcellularLocation>
</comment>
<evidence type="ECO:0000256" key="6">
    <source>
        <dbReference type="ARBA" id="ARBA00023136"/>
    </source>
</evidence>
<feature type="transmembrane region" description="Helical" evidence="7">
    <location>
        <begin position="145"/>
        <end position="165"/>
    </location>
</feature>
<keyword evidence="11" id="KW-1185">Reference proteome</keyword>
<evidence type="ECO:0000256" key="7">
    <source>
        <dbReference type="SAM" id="Phobius"/>
    </source>
</evidence>
<evidence type="ECO:0000256" key="3">
    <source>
        <dbReference type="ARBA" id="ARBA00022741"/>
    </source>
</evidence>
<accession>A0A1E5HD54</accession>
<comment type="caution">
    <text evidence="10">The sequence shown here is derived from an EMBL/GenBank/DDBJ whole genome shotgun (WGS) entry which is preliminary data.</text>
</comment>
<reference evidence="11" key="1">
    <citation type="submission" date="2016-09" db="EMBL/GenBank/DDBJ databases">
        <authorList>
            <person name="Gulvik C.A."/>
        </authorList>
    </citation>
    <scope>NUCLEOTIDE SEQUENCE [LARGE SCALE GENOMIC DNA]</scope>
    <source>
        <strain evidence="11">LMG 26676</strain>
    </source>
</reference>
<gene>
    <name evidence="10" type="ORF">BCR24_14720</name>
</gene>
<evidence type="ECO:0008006" key="12">
    <source>
        <dbReference type="Google" id="ProtNLM"/>
    </source>
</evidence>
<dbReference type="PANTHER" id="PTHR43394:SF1">
    <property type="entry name" value="ATP-BINDING CASSETTE SUB-FAMILY B MEMBER 10, MITOCHONDRIAL"/>
    <property type="match status" value="1"/>
</dbReference>
<evidence type="ECO:0000256" key="5">
    <source>
        <dbReference type="ARBA" id="ARBA00022989"/>
    </source>
</evidence>
<dbReference type="PANTHER" id="PTHR43394">
    <property type="entry name" value="ATP-DEPENDENT PERMEASE MDL1, MITOCHONDRIAL"/>
    <property type="match status" value="1"/>
</dbReference>
<dbReference type="RefSeq" id="WP_069639735.1">
    <property type="nucleotide sequence ID" value="NZ_JAFBEZ010000009.1"/>
</dbReference>
<dbReference type="SUPFAM" id="SSF90123">
    <property type="entry name" value="ABC transporter transmembrane region"/>
    <property type="match status" value="1"/>
</dbReference>
<evidence type="ECO:0000256" key="2">
    <source>
        <dbReference type="ARBA" id="ARBA00022692"/>
    </source>
</evidence>
<dbReference type="GO" id="GO:0005524">
    <property type="term" value="F:ATP binding"/>
    <property type="evidence" value="ECO:0007669"/>
    <property type="project" value="UniProtKB-KW"/>
</dbReference>
<feature type="domain" description="ABC transporter" evidence="8">
    <location>
        <begin position="348"/>
        <end position="572"/>
    </location>
</feature>
<evidence type="ECO:0000313" key="10">
    <source>
        <dbReference type="EMBL" id="OEG22872.1"/>
    </source>
</evidence>
<dbReference type="Proteomes" id="UP000094469">
    <property type="component" value="Unassembled WGS sequence"/>
</dbReference>
<feature type="transmembrane region" description="Helical" evidence="7">
    <location>
        <begin position="268"/>
        <end position="295"/>
    </location>
</feature>
<feature type="transmembrane region" description="Helical" evidence="7">
    <location>
        <begin position="28"/>
        <end position="50"/>
    </location>
</feature>
<evidence type="ECO:0000313" key="11">
    <source>
        <dbReference type="Proteomes" id="UP000094469"/>
    </source>
</evidence>
<name>A0A1E5HD54_9ENTE</name>
<keyword evidence="5 7" id="KW-1133">Transmembrane helix</keyword>
<dbReference type="GO" id="GO:0015421">
    <property type="term" value="F:ABC-type oligopeptide transporter activity"/>
    <property type="evidence" value="ECO:0007669"/>
    <property type="project" value="TreeGrafter"/>
</dbReference>
<dbReference type="InterPro" id="IPR003593">
    <property type="entry name" value="AAA+_ATPase"/>
</dbReference>
<dbReference type="PROSITE" id="PS00211">
    <property type="entry name" value="ABC_TRANSPORTER_1"/>
    <property type="match status" value="1"/>
</dbReference>
<dbReference type="PROSITE" id="PS50893">
    <property type="entry name" value="ABC_TRANSPORTER_2"/>
    <property type="match status" value="1"/>
</dbReference>
<dbReference type="Pfam" id="PF00664">
    <property type="entry name" value="ABC_membrane"/>
    <property type="match status" value="1"/>
</dbReference>
<feature type="domain" description="ABC transmembrane type-1" evidence="9">
    <location>
        <begin position="30"/>
        <end position="314"/>
    </location>
</feature>
<dbReference type="GO" id="GO:0016887">
    <property type="term" value="F:ATP hydrolysis activity"/>
    <property type="evidence" value="ECO:0007669"/>
    <property type="project" value="InterPro"/>
</dbReference>
<feature type="transmembrane region" description="Helical" evidence="7">
    <location>
        <begin position="70"/>
        <end position="88"/>
    </location>
</feature>
<evidence type="ECO:0000259" key="9">
    <source>
        <dbReference type="PROSITE" id="PS50929"/>
    </source>
</evidence>
<dbReference type="Pfam" id="PF00005">
    <property type="entry name" value="ABC_tran"/>
    <property type="match status" value="1"/>
</dbReference>
<dbReference type="AlphaFoldDB" id="A0A1E5HD54"/>
<dbReference type="Gene3D" id="3.40.50.300">
    <property type="entry name" value="P-loop containing nucleotide triphosphate hydrolases"/>
    <property type="match status" value="1"/>
</dbReference>
<evidence type="ECO:0000259" key="8">
    <source>
        <dbReference type="PROSITE" id="PS50893"/>
    </source>
</evidence>
<dbReference type="InterPro" id="IPR036640">
    <property type="entry name" value="ABC1_TM_sf"/>
</dbReference>
<protein>
    <recommendedName>
        <fullName evidence="12">ABC transporter ATP-binding protein</fullName>
    </recommendedName>
</protein>
<proteinExistence type="predicted"/>
<dbReference type="GO" id="GO:0005886">
    <property type="term" value="C:plasma membrane"/>
    <property type="evidence" value="ECO:0007669"/>
    <property type="project" value="UniProtKB-SubCell"/>
</dbReference>
<dbReference type="PROSITE" id="PS50929">
    <property type="entry name" value="ABC_TM1F"/>
    <property type="match status" value="1"/>
</dbReference>
<dbReference type="OrthoDB" id="95687at2"/>
<dbReference type="Gene3D" id="1.20.1560.10">
    <property type="entry name" value="ABC transporter type 1, transmembrane domain"/>
    <property type="match status" value="1"/>
</dbReference>